<evidence type="ECO:0000313" key="1">
    <source>
        <dbReference type="EMBL" id="SMD00265.1"/>
    </source>
</evidence>
<sequence length="658" mass="75100">MLNTIQNKKLLLKRGFIFKAHHGKGYEKLRENQFASAEHGLVHEPVANALDEHQGNKPICITLKKKKNLYVLSFHDNGKGLQQENLNSLHFIGQSSKKKKKENTIGRFGMGLVGAFNSKIGVQSVEIKTLVCGKAARILYDCSRAGIPTWRMKELNEPCSGFKISFSFPASSHRIILKALTDFLKDNIVPVEFNGKIYCVDPSAMAGKKDISVKIEQNPKVYYAAHPFSNNWVFTDDIQLYLRKMLVEKGTMYPMFVTTSGSKLPQNFYHYDTPYMQDESCIIVSETGEPTLGRDKLVRNEDFNTIKKNVETARCLALVELFERARASALRQLRHYADNMATANIYAMRSLLVKKLKQDDSFMETKGHCAPLLEALLQYPLFSIFEDKNPLSITDILSFTTKENVVLYAETPDAHGFLRGSHNCPFVLKEKVCYIDDLWGGHEYRRIETILKPLLESAGLELVSMDELLWNEKKCEDLEEREILFRSQLKIKHLTSPDQEITDFLDRLKTLLNRNWFRHSLVRFHPPRKIRILPISVEKQEHSGEIVAAVLNGTDADPDELNIGICMDSLPMRSILKKNNAEIAALPVICHELTHHRRKLVDDMEEQGRHSDSFHLDRIQLETNVLKNCTLHLLGKDEELSRGCQMGMLSDVGEILVL</sequence>
<dbReference type="EMBL" id="FWXY01000020">
    <property type="protein sequence ID" value="SMD00265.1"/>
    <property type="molecule type" value="Genomic_DNA"/>
</dbReference>
<dbReference type="InterPro" id="IPR036890">
    <property type="entry name" value="HATPase_C_sf"/>
</dbReference>
<dbReference type="Proteomes" id="UP000192418">
    <property type="component" value="Unassembled WGS sequence"/>
</dbReference>
<evidence type="ECO:0000313" key="2">
    <source>
        <dbReference type="Proteomes" id="UP000192418"/>
    </source>
</evidence>
<dbReference type="AlphaFoldDB" id="A0A1W2DRV4"/>
<name>A0A1W2DRV4_9BACT</name>
<dbReference type="SUPFAM" id="SSF55874">
    <property type="entry name" value="ATPase domain of HSP90 chaperone/DNA topoisomerase II/histidine kinase"/>
    <property type="match status" value="1"/>
</dbReference>
<protein>
    <submittedName>
        <fullName evidence="1">Histidine kinase-, DNA gyrase B-, and HSP90-like ATPase</fullName>
    </submittedName>
</protein>
<keyword evidence="1" id="KW-0808">Transferase</keyword>
<proteinExistence type="predicted"/>
<dbReference type="GO" id="GO:0016301">
    <property type="term" value="F:kinase activity"/>
    <property type="evidence" value="ECO:0007669"/>
    <property type="project" value="UniProtKB-KW"/>
</dbReference>
<keyword evidence="1" id="KW-0418">Kinase</keyword>
<gene>
    <name evidence="1" type="ORF">SAMN02746065_12014</name>
</gene>
<reference evidence="1 2" key="1">
    <citation type="submission" date="2017-04" db="EMBL/GenBank/DDBJ databases">
        <authorList>
            <person name="Afonso C.L."/>
            <person name="Miller P.J."/>
            <person name="Scott M.A."/>
            <person name="Spackman E."/>
            <person name="Goraichik I."/>
            <person name="Dimitrov K.M."/>
            <person name="Suarez D.L."/>
            <person name="Swayne D.E."/>
        </authorList>
    </citation>
    <scope>NUCLEOTIDE SEQUENCE [LARGE SCALE GENOMIC DNA]</scope>
    <source>
        <strain evidence="1 2">DSM 3385</strain>
    </source>
</reference>
<accession>A0A1W2DRV4</accession>
<dbReference type="RefSeq" id="WP_084070843.1">
    <property type="nucleotide sequence ID" value="NZ_FWXY01000020.1"/>
</dbReference>
<dbReference type="Gene3D" id="3.30.565.10">
    <property type="entry name" value="Histidine kinase-like ATPase, C-terminal domain"/>
    <property type="match status" value="1"/>
</dbReference>
<keyword evidence="2" id="KW-1185">Reference proteome</keyword>
<dbReference type="Pfam" id="PF13589">
    <property type="entry name" value="HATPase_c_3"/>
    <property type="match status" value="1"/>
</dbReference>
<organism evidence="1 2">
    <name type="scientific">Desulfocicer vacuolatum DSM 3385</name>
    <dbReference type="NCBI Taxonomy" id="1121400"/>
    <lineage>
        <taxon>Bacteria</taxon>
        <taxon>Pseudomonadati</taxon>
        <taxon>Thermodesulfobacteriota</taxon>
        <taxon>Desulfobacteria</taxon>
        <taxon>Desulfobacterales</taxon>
        <taxon>Desulfobacteraceae</taxon>
        <taxon>Desulfocicer</taxon>
    </lineage>
</organism>